<keyword evidence="1" id="KW-0732">Signal</keyword>
<evidence type="ECO:0008006" key="4">
    <source>
        <dbReference type="Google" id="ProtNLM"/>
    </source>
</evidence>
<feature type="signal peptide" evidence="1">
    <location>
        <begin position="1"/>
        <end position="27"/>
    </location>
</feature>
<sequence length="86" mass="9274">MTRAISPVLSGALSLSLSLLSVNVCHNHQTNARTRCFISWLLAPPLAAAFSRSHLACYYLVGLPPQPAGHEKDVDDDDAERASWAA</sequence>
<accession>A0A921UKP3</accession>
<name>A0A921UKP3_SORBI</name>
<dbReference type="Proteomes" id="UP000807115">
    <property type="component" value="Chromosome 4"/>
</dbReference>
<feature type="chain" id="PRO_5037157498" description="Secreted protein" evidence="1">
    <location>
        <begin position="28"/>
        <end position="86"/>
    </location>
</feature>
<dbReference type="AlphaFoldDB" id="A0A921UKP3"/>
<comment type="caution">
    <text evidence="2">The sequence shown here is derived from an EMBL/GenBank/DDBJ whole genome shotgun (WGS) entry which is preliminary data.</text>
</comment>
<dbReference type="EMBL" id="CM027683">
    <property type="protein sequence ID" value="KAG0534640.1"/>
    <property type="molecule type" value="Genomic_DNA"/>
</dbReference>
<protein>
    <recommendedName>
        <fullName evidence="4">Secreted protein</fullName>
    </recommendedName>
</protein>
<evidence type="ECO:0000313" key="3">
    <source>
        <dbReference type="Proteomes" id="UP000807115"/>
    </source>
</evidence>
<evidence type="ECO:0000313" key="2">
    <source>
        <dbReference type="EMBL" id="KAG0534640.1"/>
    </source>
</evidence>
<reference evidence="2" key="1">
    <citation type="journal article" date="2019" name="BMC Genomics">
        <title>A new reference genome for Sorghum bicolor reveals high levels of sequence similarity between sweet and grain genotypes: implications for the genetics of sugar metabolism.</title>
        <authorList>
            <person name="Cooper E.A."/>
            <person name="Brenton Z.W."/>
            <person name="Flinn B.S."/>
            <person name="Jenkins J."/>
            <person name="Shu S."/>
            <person name="Flowers D."/>
            <person name="Luo F."/>
            <person name="Wang Y."/>
            <person name="Xia P."/>
            <person name="Barry K."/>
            <person name="Daum C."/>
            <person name="Lipzen A."/>
            <person name="Yoshinaga Y."/>
            <person name="Schmutz J."/>
            <person name="Saski C."/>
            <person name="Vermerris W."/>
            <person name="Kresovich S."/>
        </authorList>
    </citation>
    <scope>NUCLEOTIDE SEQUENCE</scope>
</reference>
<gene>
    <name evidence="2" type="ORF">BDA96_04G296700</name>
</gene>
<proteinExistence type="predicted"/>
<evidence type="ECO:0000256" key="1">
    <source>
        <dbReference type="SAM" id="SignalP"/>
    </source>
</evidence>
<organism evidence="2 3">
    <name type="scientific">Sorghum bicolor</name>
    <name type="common">Sorghum</name>
    <name type="synonym">Sorghum vulgare</name>
    <dbReference type="NCBI Taxonomy" id="4558"/>
    <lineage>
        <taxon>Eukaryota</taxon>
        <taxon>Viridiplantae</taxon>
        <taxon>Streptophyta</taxon>
        <taxon>Embryophyta</taxon>
        <taxon>Tracheophyta</taxon>
        <taxon>Spermatophyta</taxon>
        <taxon>Magnoliopsida</taxon>
        <taxon>Liliopsida</taxon>
        <taxon>Poales</taxon>
        <taxon>Poaceae</taxon>
        <taxon>PACMAD clade</taxon>
        <taxon>Panicoideae</taxon>
        <taxon>Andropogonodae</taxon>
        <taxon>Andropogoneae</taxon>
        <taxon>Sorghinae</taxon>
        <taxon>Sorghum</taxon>
    </lineage>
</organism>
<reference evidence="2" key="2">
    <citation type="submission" date="2020-10" db="EMBL/GenBank/DDBJ databases">
        <authorList>
            <person name="Cooper E.A."/>
            <person name="Brenton Z.W."/>
            <person name="Flinn B.S."/>
            <person name="Jenkins J."/>
            <person name="Shu S."/>
            <person name="Flowers D."/>
            <person name="Luo F."/>
            <person name="Wang Y."/>
            <person name="Xia P."/>
            <person name="Barry K."/>
            <person name="Daum C."/>
            <person name="Lipzen A."/>
            <person name="Yoshinaga Y."/>
            <person name="Schmutz J."/>
            <person name="Saski C."/>
            <person name="Vermerris W."/>
            <person name="Kresovich S."/>
        </authorList>
    </citation>
    <scope>NUCLEOTIDE SEQUENCE</scope>
</reference>